<keyword evidence="8" id="KW-1185">Reference proteome</keyword>
<feature type="transmembrane region" description="Helical" evidence="4">
    <location>
        <begin position="42"/>
        <end position="62"/>
    </location>
</feature>
<evidence type="ECO:0000256" key="3">
    <source>
        <dbReference type="SAM" id="Coils"/>
    </source>
</evidence>
<dbReference type="Pfam" id="PF02518">
    <property type="entry name" value="HATPase_c"/>
    <property type="match status" value="1"/>
</dbReference>
<keyword evidence="7" id="KW-0418">Kinase</keyword>
<organism evidence="7 8">
    <name type="scientific">Roseateles agri</name>
    <dbReference type="NCBI Taxonomy" id="3098619"/>
    <lineage>
        <taxon>Bacteria</taxon>
        <taxon>Pseudomonadati</taxon>
        <taxon>Pseudomonadota</taxon>
        <taxon>Betaproteobacteria</taxon>
        <taxon>Burkholderiales</taxon>
        <taxon>Sphaerotilaceae</taxon>
        <taxon>Roseateles</taxon>
    </lineage>
</organism>
<dbReference type="GO" id="GO:0016301">
    <property type="term" value="F:kinase activity"/>
    <property type="evidence" value="ECO:0007669"/>
    <property type="project" value="UniProtKB-KW"/>
</dbReference>
<evidence type="ECO:0000259" key="6">
    <source>
        <dbReference type="Pfam" id="PF06580"/>
    </source>
</evidence>
<dbReference type="EMBL" id="JAXCLA010000010">
    <property type="protein sequence ID" value="MDY0748242.1"/>
    <property type="molecule type" value="Genomic_DNA"/>
</dbReference>
<dbReference type="Proteomes" id="UP001285263">
    <property type="component" value="Unassembled WGS sequence"/>
</dbReference>
<keyword evidence="4" id="KW-0472">Membrane</keyword>
<keyword evidence="4" id="KW-0812">Transmembrane</keyword>
<accession>A0ABU5DSY1</accession>
<dbReference type="InterPro" id="IPR003594">
    <property type="entry name" value="HATPase_dom"/>
</dbReference>
<evidence type="ECO:0000259" key="5">
    <source>
        <dbReference type="Pfam" id="PF02518"/>
    </source>
</evidence>
<dbReference type="PANTHER" id="PTHR34220:SF9">
    <property type="entry name" value="SIGNAL TRANSDUCTION HISTIDINE KINASE INTERNAL REGION DOMAIN-CONTAINING PROTEIN"/>
    <property type="match status" value="1"/>
</dbReference>
<evidence type="ECO:0000256" key="1">
    <source>
        <dbReference type="ARBA" id="ARBA00000085"/>
    </source>
</evidence>
<dbReference type="InterPro" id="IPR036890">
    <property type="entry name" value="HATPase_C_sf"/>
</dbReference>
<keyword evidence="3" id="KW-0175">Coiled coil</keyword>
<feature type="transmembrane region" description="Helical" evidence="4">
    <location>
        <begin position="83"/>
        <end position="104"/>
    </location>
</feature>
<dbReference type="Pfam" id="PF06580">
    <property type="entry name" value="His_kinase"/>
    <property type="match status" value="1"/>
</dbReference>
<feature type="domain" description="Signal transduction histidine kinase internal region" evidence="6">
    <location>
        <begin position="166"/>
        <end position="244"/>
    </location>
</feature>
<evidence type="ECO:0000313" key="7">
    <source>
        <dbReference type="EMBL" id="MDY0748242.1"/>
    </source>
</evidence>
<evidence type="ECO:0000256" key="4">
    <source>
        <dbReference type="SAM" id="Phobius"/>
    </source>
</evidence>
<dbReference type="RefSeq" id="WP_320426214.1">
    <property type="nucleotide sequence ID" value="NZ_JAXCLA010000010.1"/>
</dbReference>
<feature type="coiled-coil region" evidence="3">
    <location>
        <begin position="148"/>
        <end position="175"/>
    </location>
</feature>
<comment type="caution">
    <text evidence="7">The sequence shown here is derived from an EMBL/GenBank/DDBJ whole genome shotgun (WGS) entry which is preliminary data.</text>
</comment>
<dbReference type="SUPFAM" id="SSF55874">
    <property type="entry name" value="ATPase domain of HSP90 chaperone/DNA topoisomerase II/histidine kinase"/>
    <property type="match status" value="1"/>
</dbReference>
<keyword evidence="4" id="KW-1133">Transmembrane helix</keyword>
<evidence type="ECO:0000313" key="8">
    <source>
        <dbReference type="Proteomes" id="UP001285263"/>
    </source>
</evidence>
<dbReference type="InterPro" id="IPR050640">
    <property type="entry name" value="Bact_2-comp_sensor_kinase"/>
</dbReference>
<proteinExistence type="predicted"/>
<reference evidence="7 8" key="1">
    <citation type="submission" date="2023-11" db="EMBL/GenBank/DDBJ databases">
        <title>Paucibacter sp. nov., isolated from fresh soil in Korea.</title>
        <authorList>
            <person name="Le N.T.T."/>
        </authorList>
    </citation>
    <scope>NUCLEOTIDE SEQUENCE [LARGE SCALE GENOMIC DNA]</scope>
    <source>
        <strain evidence="7 8">R3-3</strain>
    </source>
</reference>
<comment type="catalytic activity">
    <reaction evidence="1">
        <text>ATP + protein L-histidine = ADP + protein N-phospho-L-histidine.</text>
        <dbReference type="EC" id="2.7.13.3"/>
    </reaction>
</comment>
<name>A0ABU5DSY1_9BURK</name>
<feature type="transmembrane region" description="Helical" evidence="4">
    <location>
        <begin position="16"/>
        <end position="36"/>
    </location>
</feature>
<gene>
    <name evidence="7" type="ORF">SNE35_27340</name>
</gene>
<feature type="domain" description="Histidine kinase/HSP90-like ATPase" evidence="5">
    <location>
        <begin position="263"/>
        <end position="356"/>
    </location>
</feature>
<protein>
    <recommendedName>
        <fullName evidence="2">histidine kinase</fullName>
        <ecNumber evidence="2">2.7.13.3</ecNumber>
    </recommendedName>
</protein>
<feature type="transmembrane region" description="Helical" evidence="4">
    <location>
        <begin position="124"/>
        <end position="143"/>
    </location>
</feature>
<evidence type="ECO:0000256" key="2">
    <source>
        <dbReference type="ARBA" id="ARBA00012438"/>
    </source>
</evidence>
<keyword evidence="7" id="KW-0808">Transferase</keyword>
<dbReference type="InterPro" id="IPR010559">
    <property type="entry name" value="Sig_transdc_His_kin_internal"/>
</dbReference>
<sequence length="357" mass="38586">MLLSVPDLARWAGRQVLLIVIVALAVSVGLVVVFRLPVGITLVYSFCITAACAFFVQSLSRASRLLMQRLGDASEERRQWPGWPLMLVSLVLGTIGGYGVGTAAGNWLTGLHNSALHDVNLRDALTILVVALIPGIGTTYFFLSRGRLAAAELRVQTAQRQAAETQLRLLESQLEPHMLFNTLANLRVLIGLDPTRAQAMLDHMIAFLRATLTASRSGSHSLREEFARLQDYLALMQVRMGERLQPAFELPAELAEQPVPPLLLQPLVENAIKHGLEPKIEGGALVVSARRQGGQLILEVRDGGVGLGNSREQGTQFGLHQVRERLVTRYGDAASLAIAPVPAPGAGTLVTLTLPLS</sequence>
<dbReference type="Gene3D" id="3.30.565.10">
    <property type="entry name" value="Histidine kinase-like ATPase, C-terminal domain"/>
    <property type="match status" value="1"/>
</dbReference>
<dbReference type="EC" id="2.7.13.3" evidence="2"/>
<dbReference type="PRINTS" id="PR00344">
    <property type="entry name" value="BCTRLSENSOR"/>
</dbReference>
<dbReference type="PANTHER" id="PTHR34220">
    <property type="entry name" value="SENSOR HISTIDINE KINASE YPDA"/>
    <property type="match status" value="1"/>
</dbReference>
<dbReference type="InterPro" id="IPR004358">
    <property type="entry name" value="Sig_transdc_His_kin-like_C"/>
</dbReference>